<name>A0AAD5VKE8_9AGAR</name>
<feature type="transmembrane region" description="Helical" evidence="2">
    <location>
        <begin position="207"/>
        <end position="224"/>
    </location>
</feature>
<evidence type="ECO:0000313" key="3">
    <source>
        <dbReference type="EMBL" id="KAJ3562317.1"/>
    </source>
</evidence>
<evidence type="ECO:0000256" key="2">
    <source>
        <dbReference type="SAM" id="Phobius"/>
    </source>
</evidence>
<gene>
    <name evidence="3" type="ORF">NP233_g9650</name>
</gene>
<keyword evidence="2" id="KW-1133">Transmembrane helix</keyword>
<accession>A0AAD5VKE8</accession>
<organism evidence="3 4">
    <name type="scientific">Leucocoprinus birnbaumii</name>
    <dbReference type="NCBI Taxonomy" id="56174"/>
    <lineage>
        <taxon>Eukaryota</taxon>
        <taxon>Fungi</taxon>
        <taxon>Dikarya</taxon>
        <taxon>Basidiomycota</taxon>
        <taxon>Agaricomycotina</taxon>
        <taxon>Agaricomycetes</taxon>
        <taxon>Agaricomycetidae</taxon>
        <taxon>Agaricales</taxon>
        <taxon>Agaricineae</taxon>
        <taxon>Agaricaceae</taxon>
        <taxon>Leucocoprinus</taxon>
    </lineage>
</organism>
<sequence>MTPEAGSTHSYLRPQPSWLSYASSIHSAHNPPRRSSTPVATHLRAEVYTAVDPYEASISHSINNLHSREDADSSLEDVDIPEQYSVHQLSMFTTSVATDLDQTKRFTASDYALAFVIDTLPRLAYSYVLLRLPSLYFSRVARVFEDADLTMPEIKRMALELANARSEDVHQAVFTNLSHKAPATSPFWTLKSNWESFIDSLLREWKTLNIISVLLLSAILTIFQIDSAANDPLTRYSALCSLICALMSLLYGCVFIIRFASMKKPHKAAEWAWEGRRMRTTIWWNVWVMLAMPAVWLAWSVTAFIVSIMSFVWRTGSTLDGTISPLQPHVAFWPRLVVSLILGLGVLYFLLITTTLRQYGSKMDRKWRERVKGWTDRIIFERPFVEHMDPIAHISHWRAMSQTSASRRDSDDSYMDRVIPHRFVTRSPSPMESSHEQGRRPHAPAVAVNEKDKPPSPIETLKAMELWFQNVQIFSLPEDLMARSVTSESWAAFTTDIENNWNDPSSLIPQASVLEAIAKWNASVFSQLFLEAVLCREYYPEWPESPVHAIYITDRQPVLGRALPMEERFGDVPFGLIRIDVLDFSNMLDPWLSLFPPRGTEVHFDFASQSSPPSPEQPIQWRPRAVSLSGPSVTGMIEDGDETLAQAGNRNDHNQDDATIGSKISDIERIPSTTNSPIRTPLQRPVTPFLNASPSREQDLTDTDD</sequence>
<feature type="transmembrane region" description="Helical" evidence="2">
    <location>
        <begin position="236"/>
        <end position="261"/>
    </location>
</feature>
<feature type="transmembrane region" description="Helical" evidence="2">
    <location>
        <begin position="282"/>
        <end position="312"/>
    </location>
</feature>
<comment type="caution">
    <text evidence="3">The sequence shown here is derived from an EMBL/GenBank/DDBJ whole genome shotgun (WGS) entry which is preliminary data.</text>
</comment>
<dbReference type="Proteomes" id="UP001213000">
    <property type="component" value="Unassembled WGS sequence"/>
</dbReference>
<feature type="transmembrane region" description="Helical" evidence="2">
    <location>
        <begin position="332"/>
        <end position="356"/>
    </location>
</feature>
<evidence type="ECO:0000256" key="1">
    <source>
        <dbReference type="SAM" id="MobiDB-lite"/>
    </source>
</evidence>
<proteinExistence type="predicted"/>
<feature type="region of interest" description="Disordered" evidence="1">
    <location>
        <begin position="426"/>
        <end position="454"/>
    </location>
</feature>
<keyword evidence="2" id="KW-0472">Membrane</keyword>
<keyword evidence="2" id="KW-0812">Transmembrane</keyword>
<dbReference type="EMBL" id="JANIEX010000884">
    <property type="protein sequence ID" value="KAJ3562317.1"/>
    <property type="molecule type" value="Genomic_DNA"/>
</dbReference>
<feature type="region of interest" description="Disordered" evidence="1">
    <location>
        <begin position="646"/>
        <end position="705"/>
    </location>
</feature>
<protein>
    <submittedName>
        <fullName evidence="3">Uncharacterized protein</fullName>
    </submittedName>
</protein>
<evidence type="ECO:0000313" key="4">
    <source>
        <dbReference type="Proteomes" id="UP001213000"/>
    </source>
</evidence>
<dbReference type="AlphaFoldDB" id="A0AAD5VKE8"/>
<keyword evidence="4" id="KW-1185">Reference proteome</keyword>
<reference evidence="3" key="1">
    <citation type="submission" date="2022-07" db="EMBL/GenBank/DDBJ databases">
        <title>Genome Sequence of Leucocoprinus birnbaumii.</title>
        <authorList>
            <person name="Buettner E."/>
        </authorList>
    </citation>
    <scope>NUCLEOTIDE SEQUENCE</scope>
    <source>
        <strain evidence="3">VT141</strain>
    </source>
</reference>